<feature type="region of interest" description="Disordered" evidence="12">
    <location>
        <begin position="2080"/>
        <end position="2100"/>
    </location>
</feature>
<feature type="compositionally biased region" description="Low complexity" evidence="12">
    <location>
        <begin position="11"/>
        <end position="24"/>
    </location>
</feature>
<feature type="compositionally biased region" description="Polar residues" evidence="12">
    <location>
        <begin position="4758"/>
        <end position="4773"/>
    </location>
</feature>
<dbReference type="SUPFAM" id="SSF46966">
    <property type="entry name" value="Spectrin repeat"/>
    <property type="match status" value="1"/>
</dbReference>
<dbReference type="PROSITE" id="PS00019">
    <property type="entry name" value="ACTININ_1"/>
    <property type="match status" value="1"/>
</dbReference>
<dbReference type="GO" id="GO:0003779">
    <property type="term" value="F:actin binding"/>
    <property type="evidence" value="ECO:0007669"/>
    <property type="project" value="UniProtKB-KW"/>
</dbReference>
<feature type="region of interest" description="Disordered" evidence="12">
    <location>
        <begin position="1029"/>
        <end position="1098"/>
    </location>
</feature>
<evidence type="ECO:0000256" key="7">
    <source>
        <dbReference type="ARBA" id="ARBA00023136"/>
    </source>
</evidence>
<feature type="region of interest" description="Disordered" evidence="12">
    <location>
        <begin position="5560"/>
        <end position="5716"/>
    </location>
</feature>
<keyword evidence="3 10" id="KW-0812">Transmembrane</keyword>
<feature type="compositionally biased region" description="Basic and acidic residues" evidence="12">
    <location>
        <begin position="2424"/>
        <end position="2434"/>
    </location>
</feature>
<organism evidence="15 16">
    <name type="scientific">Ramazzottius varieornatus</name>
    <name type="common">Water bear</name>
    <name type="synonym">Tardigrade</name>
    <dbReference type="NCBI Taxonomy" id="947166"/>
    <lineage>
        <taxon>Eukaryota</taxon>
        <taxon>Metazoa</taxon>
        <taxon>Ecdysozoa</taxon>
        <taxon>Tardigrada</taxon>
        <taxon>Eutardigrada</taxon>
        <taxon>Parachela</taxon>
        <taxon>Hypsibioidea</taxon>
        <taxon>Ramazzottiidae</taxon>
        <taxon>Ramazzottius</taxon>
    </lineage>
</organism>
<feature type="region of interest" description="Disordered" evidence="12">
    <location>
        <begin position="3787"/>
        <end position="3829"/>
    </location>
</feature>
<feature type="region of interest" description="Disordered" evidence="12">
    <location>
        <begin position="4343"/>
        <end position="4362"/>
    </location>
</feature>
<evidence type="ECO:0000259" key="14">
    <source>
        <dbReference type="PROSITE" id="PS51049"/>
    </source>
</evidence>
<dbReference type="PROSITE" id="PS00020">
    <property type="entry name" value="ACTININ_2"/>
    <property type="match status" value="1"/>
</dbReference>
<evidence type="ECO:0000256" key="10">
    <source>
        <dbReference type="PROSITE-ProRule" id="PRU00385"/>
    </source>
</evidence>
<feature type="compositionally biased region" description="Basic residues" evidence="12">
    <location>
        <begin position="207"/>
        <end position="216"/>
    </location>
</feature>
<sequence length="6025" mass="680560">MEYDNYDRTISPSRPRSRLSSELSGASTAQPVEWTGDDWISREEEFRDTINALQHEQERIQKKTFTNWINSHLDQHPKKWVVNDLFTDLKDGRVLLALIEVITGDRLPAETFRHYTRAHYLSNVERALDYLRDHQIKLVNINSSEIVDGNETVILGLIWSIILNFQIDQDLAHLRENFLLSPLPSGVQSASNDARSRSVSPSSTSTKKPRLSSNHRGRFQAGASKAMLKWCQKEISERYGIPIVNLNSSWKNGMAFLGLVKVLDPSLVNLNDFATASAAQRMNSAFSLAHERLNVPRLLDVSDLDVDRPDERSIMTYIAQFIKRFPQAKANRQKMMMENLPDVDAIEAVERAQYERIRDWCSDSLTLLKCMEYTDDRPFEAYEDYKRFQQLFRFNMSAYARLKEQFEEGRTLHISETNIAELDSLFAKVMSEKHIWHRHLFEVLQGHERNFCDGFDRIESELDQRVLIPPHRGTSLPLSTLEFRVHKCEEMMRNLERLQADLDTFLRNEEISEPFAWHDLPSEVNALSKDVERRLLATRCKLLIRRQLTVVEEWEKRIVRWRELLQSPADRVRSMERVGYEYDLHVVQERIFDRFLDLSKQLQACLEGLHEDSESAQHQRAAFLSTAVNSNRRWKRIAEELHRIREEVRHFAVEQRRKSNGERDVNGGHRSAPRGTIDLSPIPRLSLSPTSPTPPQPLYFKSEQWSLYLQMLGAFSRWLDRMERDFESIDRENVNRVEYQAGLQRFRALCTEVVEHKSDGQAIIDIFYTCSADLPPTVLAEETRKINRLIRRYDALIPSLEVVRSEVEHSTIHSHQVVNTHKDIVELLPNRPESASRERNLHVVTPARSVHSPTVSVGTSGYATPEIETALLRRSQPTTPSDLVNRSPPFAHSVISNQSSINEGSPINEPVYAHDIDMEDSQRSISKSPREESQTFVRNVQVRHAAEEEPSSSSSGMSTVQKARAIFSGRHDPSSDEEEEMVKRRKMDVPVVPQHTAQSTTRQRVVPVDMGSSRISALKNAFENAQEIDSKIQFKPSGTARKSRSSTSSGSSSNSDEERKKRSKDDRKKQKTEQQEGTSSTTVRTVEEEGGNSKKQYLRNIKTTTLVTSTETKTVKTTVSRSPSREALSDKLFIFTASPQTSVVEPPRRASVGKVQSPFVESDKRGSKESLLSTSSVEPASTGSRVRELRAGKSPSVEGLSSGSEAASRSERLPVRTVVDVPVKAEKPSSLALRKISSKTEFEETTKVVKRTVLSPVSPSREKLLQTTLVEPKPTETVVRNVDFEDGIKPVIRATSEEKSNSLPQRVVITPYSSSSKQASEIPESDRKANRMIDLFEKGASNPDLFTEQLPEPTVQRPTSPDRPVSHISVASAFPLANAATAARPLNTYEDEDIKLTEPVSQRINRYKEIVSSPTTATTLPSFEPPHRRPVNPNFNAFVTERFIKETQSPTREEVGRRPTETSVRPTEVSSRQPTESFVRPSEVAFDRDEKSALAGSFYNVPVRSAERAATPTRAEEKLSERVVETKVTPVAKIAKVPSEVLQVSKQKIKADKIPHFSPLSDKQFESRLFTKTAADNMSEIASVAPSVDQVGGKIKLFERMQGIGYAKPADMREVEIISGRGGNTVFSGSGKPGALSNLLPFEREKKAGQKRVTIHEASAQKRSQSNTPVYDVQMSPITSAVRSRSTTPTFSRGEEVEIHPPRERPSLDIEHRAGPSDSQIDFMNEFVRDLHENRQARRDELLPGQRDWENREVLEETVMERGNDGRVRQSASPKLQRENSRDNLQLESLSEQVRRVDAGTEVKVSSWLDDTVKSPERHMEMVEGEETVMFGTDGRFERHLEAMDTPSTVTHIRETYITTSEPFAGSPIAGRQTDTFVRETPPGSYRPAEAMNRKDDDEEAQSLTRDVTELNEAPRSFRWSAEVEEAVPIRTREDRDVRHFVGVPDRDISELKSEVTGGLKRRAISQSPEERSPRRRGVEKYEDVVRVEHHSPSRESVSRTYSPSPQQEAKKEPMREVRRDKYEAVTVQRVSSSELLTETIPSRPASSVEVYENVQYQVSPSPVTYSEVYAPSSGRFQRAESSEIADRSVDGRRMPRESSVERLEETVVRSVSPATVEDVRSPSSLRDIHHEVGMSDQRIESFITSHRSRPEEDSEGVRPVSAAVSFVRGEVQPDEGVKRPKTEKYKHEEVSTFHIPEREFEVPSITPTYVREVEPVSHERIHVREVEPLERYFERVTDVDAKIGGPFSGRIHAREIEPESHENFFEEVTSIRQEPFPSIEHRSGFSDQEFEEAVSQPVFVRDVSETDLAPKRRSSATVIENQAAGGDTTTTTVAAVPEQQYPWQTATTTSPTVVREEETVQTGDVPTRAINVPVFSETVLLEPSTSRRRQEASTSSSSEGVTSEMTPKERKKSGGFLGLFSGSKKEKSVKTETIKSSSSKTTEVSISQAASVASRLSVTDEPSDMPTQTFVRIDDGATENKFRAEGDTVSDLLYKPEFVEDPTEERLREMRYGRKVPESVTPLARPTQTVVHHVAQPDREAEEYLSMRERSDFIPERHLEQVESETMEVTRFEPHLETTEPDLLARSPSRQITQSPSFIPFEQSTTTSTTTTKKVPSKKPLKVKKSTETSVTSRKSTPSPVAGNVEIFEETVSQERPSFSPERQESVYSEYAGIPRRPVESVVHPVDFSDRDIETVIATHRPEPFRSFREGSVPSRELREETVVEQRPRVESPLLKELLLQKSVEEEREVPRDRPEGVAHRVGPRDTAIPGLVPDRRENVEETVMDEWTMKEVVPERHLEQQQTVTTTIPRFEPHMEASEMDVRVRPTQEDVTAEEEARIRALRAKPEAPARRPSVEAFASNISTVTTVQTTSESPKKEKKKGSIFGMFKSGKKESRSETSSVTSTVVRQEDVQHPSQTATYVRQVEEPFMVEPNRYGEEEQVIRERPADVEHRSGLSDMTVANSIPSEQFIEETVVQSQVESKPRVKPRTKSPRQTAETFSEAVMVVKEFDEGQLQPKPAETYVRYEEPEDSAMVYEEEIVPRERPPDTIQHRVTIKDDYVETMNLPARSSEQMEEVVKVERTPKTVESTVVQSVTTKESPKLDGEVRETVIPERHVEQLESIDVMTTKPPVFERHLEIMETPTVVTRLHEEVQEEVPLFEQRVQSVTTKESPKLHEKVEERTSGSVSSEKERKRSKGGLFGMFKRRSSKDHESAESSYTKVTTEGLPEETFVREVEIAPPVATREYVREVSIEEVPLERPADVVHHVSMSDLDAEELYSRLAPAQVTLSEETVITTTTIPQPASPVRKSVSFEEPEELTQTSTEVREVGSAMKEKPEKEKKSKGLFGFFKHGKGASEKVRHEEVRETVVPERHVEQVESIDVMTAKPPVFDRHLEIMETPTVITHVHEEVQEEVPLFEQAEDELVPLERPSEVAHRTTMSDCEIEELLPKNVELLEETVSTERTKVQKVKPAVILSVEDADETEGEMVRREQVRETVLPERHVEQLESIDVMTTKPPAFERHLEIMETPTVVTHLHEEVREEVPTFEQEVEELVPLGRPSDVAHSTAMSDREFEELLPKTVELLEETVSTERTKVQKVKPAMIPSVEDAAETMVVRSRQHITEKEPIVVTIESRTQVRPVGIINTETFIRAEEFVDTRQSVKQVPVIEEDMVPRERPDFILEHGHNLSDGDFERMSQSVESARPAQNVPDEEAGYESVVTTRVTDKATDMATVAFGVSDKHKIIKDVFDVLPGAAMASAKFVPGVPQEFVTVREIVTTETLPRTLSPSLSSTSVQVVSRTDEEAEEEPRARPDRVHHRHGGPSDFLVTHNFYGRAPAEEYLDESVTVTTTKKARPVPIDRQESSEDEYHTTHERHMEQVEGEETVMLGTEGHFERHLEAMDTPTTFTHIHEEVTVVRQEEPRPAETVTIIKSATMVSDINDVWDDARSTFSSRVQSEVFETEAEMEEAPEEELVPRSRPDEVPHHVGIRDADSEEMAMLQPVETLQEKVVVEEVKPLKAKKGLERLSTSKKPEIVVFDIDKEVVEEKLVVVERVSETVRETDKSREGGELVVEQVQKIKLSGSPADARRYRAPEVQPEEEIRSEFAETVTVVEQPKPDKPQIPPPVERRQETMVREAQVTARSSPASEAATASVSRTGSRSKTPESLAGTHKQRTVKTIKQKVPKGAKGSNKTKEFSYEDVVYWKTAKGVVSPDHAAVSSMETHRDRTSTPASVLPEDKVLTEYREATMVRPVAETVLTAQPTETQVRETTSKSKSVTRQKLVDAEKVGKSVVRKQHSRSSSTSSSEPEEVEEISSVTINKTKLTSPTPEPRDEVQLTLAEMRTSYDEEEEERRLDARRRDRPVGVEETIVHQLTPARRLEQPTIVEERPMEFVMRSRLATPYRADTTTETVVREIRTQPSEETVMFSEDMVEHEIRPTPTYVVTTEEVEEEPRTRPDRVPHREGGPSDYLVTDILTERMPADDEWITVSTTKTARPAAARQDSVEDEYVIHERHVEQVEGEEVAMFGDEGRFERHLEAMDTPATVTHIREEVTVVRQDRPRAEGTTRNRTRKGSSKTYVRSSEGEVVSRDVAHRDSETGVSLIERSTTEQLPTYISFGTVEPDSFHSPPAEIVSRDVEARRRQSITLRHSNGPKDDAYEKHQQIVQTSTVVHTEDADVPLKPSRRSWEEPAAETAVTTIIPDVHRRPAPRPAPPIDFVESTETITTRPVVVSAIHEAAKLRQPEGRTVVERGRTTSPSEASNSDVSLNVENEEVHGRRTASPETLPTTTYTRSATVESRPAKSLKLAPTRSRSAMSGTRSATLGSSAGEHIEEAVEHIRVKFKDDIEKPAPGRPKTPNHHNVLNNLFVGHEEVHMRTSSRQDDYAGEVLEDLRSASRGGSTLPRQERVAPLAAARPLHVRETTVINERSVDPELAGGEFHIVKTHSERLGISPTRRGEPSPAGGSSQASTPAPLGLPYPDTYRLHRSQSPEWETDVDEAGYPVVRQQAKERTISDSSMEVTKSTTGESGNPFDEPVANLEQAYEFVRTDSERLGISPSRQNLFRPDSRATLGSFAEQQVDVVARSAILPGVFKYEENHAIVRTDSQRLGISPLRSDSQVTETIVRSIDSPKSEAIEEVVTQSAEPEPVISTTVGVESLYHFVRTDSERLGISPGLQKTRSSDTLNLAAETAVAPRPVEEVEMNGEGFPVVRTHSKRLGISRPASSAEITSLTTEVPIKKKAPAVPLQPKSKSKSKKAAPKVPTKSIIETDTVVFSSVERGLNERSVDEEDSLFPIVRTHSERLGISSKPKETIKSQVTTTTYAPPAVHVLPLPTLDRLRQTDEHEIVRTHSQRLGISTPTRDQTVSETVEVTETKIRPDDSTKQITRRVIETQSSPEDQAMVVETFRQAALSSQSPDVDELEYWTSSGRSSSADLKERVVVKGTSNRLSGLSDTATYAEIPSRWSQEVKSQVQPRAQTIVSNPVSVAQGPIYAKVNKKRKGKGEEFLEEDVFYWKILNRKKGKSYSEERLRSRSPANNLTLQEMTILAQSINSLQLDQSGKGKKGATITKSRTKRRTKSSSDLLEGRVSSTSPLDDSGAFSGREDLQLTSTLEREGERTVRKPSPFTKARQLTTAESVVTTFKTRSFSPSSNEPASRASSSAEYIEEKSDQSSPKSRGRLGESLESERMDRSADDEADRQYRRATREPLPDAHSCLPAYNRLHYSVNEHLVELEELIVDPDCQYIDMENLQSERQRFTALLDGLVRVNKDLDRLDDLYRAMVNVEPEAIIWETESRQRELNRLYMDLLAYLKHVLRRVKHLEMLLEQYRRRRLQFKAHLLEELTFFRTNDNMPEEEQKERVDQLLEEVMALRAVTYNILVRCTPTFAVQIEEELHEILTLLRTELSVASSTWNHASKHEYGSIIQLLQTGRYSVQFDAAHQQLIFSSDELVADTPSTSRNLNNPTVWNVLRRALPMQALALILLGFASLIPMTDDEFSCLFSNYFASSFNPALKFTGPPPI</sequence>
<feature type="compositionally biased region" description="Low complexity" evidence="12">
    <location>
        <begin position="1037"/>
        <end position="1054"/>
    </location>
</feature>
<evidence type="ECO:0000256" key="9">
    <source>
        <dbReference type="ARBA" id="ARBA00023242"/>
    </source>
</evidence>
<feature type="compositionally biased region" description="Basic and acidic residues" evidence="12">
    <location>
        <begin position="4455"/>
        <end position="4469"/>
    </location>
</feature>
<feature type="region of interest" description="Disordered" evidence="12">
    <location>
        <begin position="2382"/>
        <end position="2468"/>
    </location>
</feature>
<feature type="compositionally biased region" description="Basic and acidic residues" evidence="12">
    <location>
        <begin position="2009"/>
        <end position="2019"/>
    </location>
</feature>
<evidence type="ECO:0000256" key="2">
    <source>
        <dbReference type="ARBA" id="ARBA00008619"/>
    </source>
</evidence>
<dbReference type="SMART" id="SM01249">
    <property type="entry name" value="KASH"/>
    <property type="match status" value="1"/>
</dbReference>
<keyword evidence="5" id="KW-1133">Transmembrane helix</keyword>
<feature type="region of interest" description="Disordered" evidence="12">
    <location>
        <begin position="2590"/>
        <end position="2673"/>
    </location>
</feature>
<evidence type="ECO:0000256" key="4">
    <source>
        <dbReference type="ARBA" id="ARBA00022737"/>
    </source>
</evidence>
<comment type="similarity">
    <text evidence="2">Belongs to the nesprin family.</text>
</comment>
<name>A0A1D1VCK1_RAMVA</name>
<evidence type="ECO:0000256" key="11">
    <source>
        <dbReference type="SAM" id="Coils"/>
    </source>
</evidence>
<feature type="coiled-coil region" evidence="11">
    <location>
        <begin position="478"/>
        <end position="508"/>
    </location>
</feature>
<protein>
    <recommendedName>
        <fullName evidence="17">Calponin-homology (CH) domain-containing protein</fullName>
    </recommendedName>
</protein>
<dbReference type="InterPro" id="IPR001589">
    <property type="entry name" value="Actinin_actin-bd_CS"/>
</dbReference>
<comment type="caution">
    <text evidence="15">The sequence shown here is derived from an EMBL/GenBank/DDBJ whole genome shotgun (WGS) entry which is preliminary data.</text>
</comment>
<feature type="compositionally biased region" description="Polar residues" evidence="12">
    <location>
        <begin position="4143"/>
        <end position="4164"/>
    </location>
</feature>
<feature type="compositionally biased region" description="Low complexity" evidence="12">
    <location>
        <begin position="197"/>
        <end position="206"/>
    </location>
</feature>
<feature type="region of interest" description="Disordered" evidence="12">
    <location>
        <begin position="655"/>
        <end position="695"/>
    </location>
</feature>
<dbReference type="SMART" id="SM00033">
    <property type="entry name" value="CH"/>
    <property type="match status" value="2"/>
</dbReference>
<dbReference type="PROSITE" id="PS51049">
    <property type="entry name" value="KASH"/>
    <property type="match status" value="1"/>
</dbReference>
<feature type="region of interest" description="Disordered" evidence="12">
    <location>
        <begin position="4744"/>
        <end position="4833"/>
    </location>
</feature>
<feature type="region of interest" description="Disordered" evidence="12">
    <location>
        <begin position="4674"/>
        <end position="4698"/>
    </location>
</feature>
<feature type="region of interest" description="Disordered" evidence="12">
    <location>
        <begin position="1"/>
        <end position="29"/>
    </location>
</feature>
<evidence type="ECO:0000313" key="15">
    <source>
        <dbReference type="EMBL" id="GAU98630.1"/>
    </source>
</evidence>
<feature type="region of interest" description="Disordered" evidence="12">
    <location>
        <begin position="1446"/>
        <end position="1480"/>
    </location>
</feature>
<dbReference type="Pfam" id="PF00307">
    <property type="entry name" value="CH"/>
    <property type="match status" value="2"/>
</dbReference>
<feature type="compositionally biased region" description="Polar residues" evidence="12">
    <location>
        <begin position="5018"/>
        <end position="5032"/>
    </location>
</feature>
<evidence type="ECO:0008006" key="17">
    <source>
        <dbReference type="Google" id="ProtNLM"/>
    </source>
</evidence>
<feature type="compositionally biased region" description="Basic and acidic residues" evidence="12">
    <location>
        <begin position="1693"/>
        <end position="1715"/>
    </location>
</feature>
<feature type="compositionally biased region" description="Polar residues" evidence="12">
    <location>
        <begin position="1999"/>
        <end position="2008"/>
    </location>
</feature>
<dbReference type="InterPro" id="IPR012315">
    <property type="entry name" value="KASH"/>
</dbReference>
<evidence type="ECO:0000259" key="13">
    <source>
        <dbReference type="PROSITE" id="PS50021"/>
    </source>
</evidence>
<dbReference type="InterPro" id="IPR036872">
    <property type="entry name" value="CH_dom_sf"/>
</dbReference>
<feature type="compositionally biased region" description="Polar residues" evidence="12">
    <location>
        <begin position="1170"/>
        <end position="1184"/>
    </location>
</feature>
<evidence type="ECO:0000256" key="5">
    <source>
        <dbReference type="ARBA" id="ARBA00022989"/>
    </source>
</evidence>
<feature type="compositionally biased region" description="Low complexity" evidence="12">
    <location>
        <begin position="5652"/>
        <end position="5667"/>
    </location>
</feature>
<feature type="region of interest" description="Disordered" evidence="12">
    <location>
        <begin position="1760"/>
        <end position="1783"/>
    </location>
</feature>
<comment type="subcellular location">
    <subcellularLocation>
        <location evidence="1">Nucleus membrane</location>
    </subcellularLocation>
</comment>
<feature type="compositionally biased region" description="Low complexity" evidence="12">
    <location>
        <begin position="679"/>
        <end position="690"/>
    </location>
</feature>
<dbReference type="FunFam" id="1.10.418.10:FF:000089">
    <property type="entry name" value="Spectrin beta chain"/>
    <property type="match status" value="1"/>
</dbReference>
<keyword evidence="9" id="KW-0539">Nucleus</keyword>
<feature type="region of interest" description="Disordered" evidence="12">
    <location>
        <begin position="1145"/>
        <end position="1212"/>
    </location>
</feature>
<feature type="region of interest" description="Disordered" evidence="12">
    <location>
        <begin position="185"/>
        <end position="216"/>
    </location>
</feature>
<gene>
    <name evidence="15" type="primary">RvY_09749</name>
    <name evidence="15" type="synonym">RvY_09749.1</name>
    <name evidence="15" type="ORF">RvY_09749-1</name>
</gene>
<feature type="compositionally biased region" description="Basic and acidic residues" evidence="12">
    <location>
        <begin position="4586"/>
        <end position="4597"/>
    </location>
</feature>
<evidence type="ECO:0000256" key="1">
    <source>
        <dbReference type="ARBA" id="ARBA00004126"/>
    </source>
</evidence>
<feature type="region of interest" description="Disordered" evidence="12">
    <location>
        <begin position="2745"/>
        <end position="2775"/>
    </location>
</feature>
<evidence type="ECO:0000256" key="3">
    <source>
        <dbReference type="ARBA" id="ARBA00022692"/>
    </source>
</evidence>
<feature type="compositionally biased region" description="Polar residues" evidence="12">
    <location>
        <begin position="1680"/>
        <end position="1691"/>
    </location>
</feature>
<feature type="compositionally biased region" description="Polar residues" evidence="12">
    <location>
        <begin position="1461"/>
        <end position="1476"/>
    </location>
</feature>
<dbReference type="OrthoDB" id="10017054at2759"/>
<feature type="topological domain" description="Cytoplasmic" evidence="10">
    <location>
        <begin position="1"/>
        <end position="5975"/>
    </location>
</feature>
<evidence type="ECO:0000256" key="8">
    <source>
        <dbReference type="ARBA" id="ARBA00023203"/>
    </source>
</evidence>
<dbReference type="Pfam" id="PF10541">
    <property type="entry name" value="KASH"/>
    <property type="match status" value="1"/>
</dbReference>
<dbReference type="SUPFAM" id="SSF47576">
    <property type="entry name" value="Calponin-homology domain, CH-domain"/>
    <property type="match status" value="1"/>
</dbReference>
<feature type="compositionally biased region" description="Basic and acidic residues" evidence="12">
    <location>
        <begin position="1056"/>
        <end position="1074"/>
    </location>
</feature>
<feature type="region of interest" description="Disordered" evidence="12">
    <location>
        <begin position="3860"/>
        <end position="3881"/>
    </location>
</feature>
<feature type="compositionally biased region" description="Low complexity" evidence="12">
    <location>
        <begin position="3787"/>
        <end position="3801"/>
    </location>
</feature>
<feature type="region of interest" description="Disordered" evidence="12">
    <location>
        <begin position="5013"/>
        <end position="5038"/>
    </location>
</feature>
<evidence type="ECO:0000313" key="16">
    <source>
        <dbReference type="Proteomes" id="UP000186922"/>
    </source>
</evidence>
<dbReference type="GO" id="GO:0031965">
    <property type="term" value="C:nuclear membrane"/>
    <property type="evidence" value="ECO:0007669"/>
    <property type="project" value="UniProtKB-SubCell"/>
</dbReference>
<feature type="compositionally biased region" description="Polar residues" evidence="12">
    <location>
        <begin position="4785"/>
        <end position="4800"/>
    </location>
</feature>
<feature type="domain" description="KASH" evidence="14">
    <location>
        <begin position="5967"/>
        <end position="6025"/>
    </location>
</feature>
<keyword evidence="6 11" id="KW-0175">Coiled coil</keyword>
<feature type="region of interest" description="Disordered" evidence="12">
    <location>
        <begin position="3166"/>
        <end position="3225"/>
    </location>
</feature>
<dbReference type="InterPro" id="IPR001715">
    <property type="entry name" value="CH_dom"/>
</dbReference>
<feature type="region of interest" description="Disordered" evidence="12">
    <location>
        <begin position="4946"/>
        <end position="4984"/>
    </location>
</feature>
<feature type="region of interest" description="Disordered" evidence="12">
    <location>
        <begin position="1875"/>
        <end position="1901"/>
    </location>
</feature>
<feature type="compositionally biased region" description="Basic residues" evidence="12">
    <location>
        <begin position="2616"/>
        <end position="2625"/>
    </location>
</feature>
<feature type="region of interest" description="Disordered" evidence="12">
    <location>
        <begin position="966"/>
        <end position="1008"/>
    </location>
</feature>
<evidence type="ECO:0000256" key="6">
    <source>
        <dbReference type="ARBA" id="ARBA00023054"/>
    </source>
</evidence>
<feature type="compositionally biased region" description="Low complexity" evidence="12">
    <location>
        <begin position="2900"/>
        <end position="2909"/>
    </location>
</feature>
<dbReference type="PROSITE" id="PS50021">
    <property type="entry name" value="CH"/>
    <property type="match status" value="2"/>
</dbReference>
<feature type="compositionally biased region" description="Acidic residues" evidence="12">
    <location>
        <begin position="3964"/>
        <end position="3975"/>
    </location>
</feature>
<feature type="region of interest" description="Disordered" evidence="12">
    <location>
        <begin position="4561"/>
        <end position="4597"/>
    </location>
</feature>
<feature type="region of interest" description="Disordered" evidence="12">
    <location>
        <begin position="3964"/>
        <end position="3986"/>
    </location>
</feature>
<feature type="domain" description="Calponin-homology (CH)" evidence="13">
    <location>
        <begin position="59"/>
        <end position="166"/>
    </location>
</feature>
<keyword evidence="16" id="KW-1185">Reference proteome</keyword>
<keyword evidence="7 10" id="KW-0472">Membrane</keyword>
<dbReference type="PANTHER" id="PTHR21524">
    <property type="entry name" value="SPECTRIN REPEAT CONTAINING NUCLEAR ENVELOPE PROTEIN 2"/>
    <property type="match status" value="1"/>
</dbReference>
<feature type="region of interest" description="Disordered" evidence="12">
    <location>
        <begin position="3304"/>
        <end position="3342"/>
    </location>
</feature>
<accession>A0A1D1VCK1</accession>
<feature type="compositionally biased region" description="Basic and acidic residues" evidence="12">
    <location>
        <begin position="655"/>
        <end position="667"/>
    </location>
</feature>
<feature type="compositionally biased region" description="Basic and acidic residues" evidence="12">
    <location>
        <begin position="4561"/>
        <end position="4570"/>
    </location>
</feature>
<feature type="compositionally biased region" description="Polar residues" evidence="12">
    <location>
        <begin position="2449"/>
        <end position="2458"/>
    </location>
</feature>
<keyword evidence="8" id="KW-0009">Actin-binding</keyword>
<dbReference type="PANTHER" id="PTHR21524:SF5">
    <property type="entry name" value="SPECTRIN REPEAT CONTAINING NUCLEAR ENVELOPE PROTEIN 2"/>
    <property type="match status" value="1"/>
</dbReference>
<feature type="compositionally biased region" description="Basic and acidic residues" evidence="12">
    <location>
        <begin position="2745"/>
        <end position="2760"/>
    </location>
</feature>
<evidence type="ECO:0000256" key="12">
    <source>
        <dbReference type="SAM" id="MobiDB-lite"/>
    </source>
</evidence>
<feature type="region of interest" description="Disordered" evidence="12">
    <location>
        <begin position="1680"/>
        <end position="1715"/>
    </location>
</feature>
<feature type="compositionally biased region" description="Polar residues" evidence="12">
    <location>
        <begin position="5634"/>
        <end position="5651"/>
    </location>
</feature>
<feature type="compositionally biased region" description="Basic and acidic residues" evidence="12">
    <location>
        <begin position="3327"/>
        <end position="3342"/>
    </location>
</feature>
<feature type="region of interest" description="Disordered" evidence="12">
    <location>
        <begin position="5244"/>
        <end position="5266"/>
    </location>
</feature>
<feature type="region of interest" description="Disordered" evidence="12">
    <location>
        <begin position="2868"/>
        <end position="2917"/>
    </location>
</feature>
<dbReference type="Gene3D" id="1.10.418.10">
    <property type="entry name" value="Calponin-like domain"/>
    <property type="match status" value="2"/>
</dbReference>
<feature type="topological domain" description="Perinuclear space" evidence="10">
    <location>
        <begin position="5997"/>
        <end position="6025"/>
    </location>
</feature>
<feature type="region of interest" description="Disordered" evidence="12">
    <location>
        <begin position="4449"/>
        <end position="4472"/>
    </location>
</feature>
<proteinExistence type="inferred from homology"/>
<dbReference type="Proteomes" id="UP000186922">
    <property type="component" value="Unassembled WGS sequence"/>
</dbReference>
<feature type="compositionally biased region" description="Basic and acidic residues" evidence="12">
    <location>
        <begin position="4744"/>
        <end position="4757"/>
    </location>
</feature>
<feature type="compositionally biased region" description="Polar residues" evidence="12">
    <location>
        <begin position="2629"/>
        <end position="2640"/>
    </location>
</feature>
<feature type="compositionally biased region" description="Basic and acidic residues" evidence="12">
    <location>
        <begin position="3976"/>
        <end position="3986"/>
    </location>
</feature>
<feature type="compositionally biased region" description="Basic and acidic residues" evidence="12">
    <location>
        <begin position="1451"/>
        <end position="1460"/>
    </location>
</feature>
<feature type="compositionally biased region" description="Polar residues" evidence="12">
    <location>
        <begin position="4320"/>
        <end position="4330"/>
    </location>
</feature>
<feature type="region of interest" description="Disordered" evidence="12">
    <location>
        <begin position="4290"/>
        <end position="4338"/>
    </location>
</feature>
<reference evidence="15 16" key="1">
    <citation type="journal article" date="2016" name="Nat. Commun.">
        <title>Extremotolerant tardigrade genome and improved radiotolerance of human cultured cells by tardigrade-unique protein.</title>
        <authorList>
            <person name="Hashimoto T."/>
            <person name="Horikawa D.D."/>
            <person name="Saito Y."/>
            <person name="Kuwahara H."/>
            <person name="Kozuka-Hata H."/>
            <person name="Shin-I T."/>
            <person name="Minakuchi Y."/>
            <person name="Ohishi K."/>
            <person name="Motoyama A."/>
            <person name="Aizu T."/>
            <person name="Enomoto A."/>
            <person name="Kondo K."/>
            <person name="Tanaka S."/>
            <person name="Hara Y."/>
            <person name="Koshikawa S."/>
            <person name="Sagara H."/>
            <person name="Miura T."/>
            <person name="Yokobori S."/>
            <person name="Miyagawa K."/>
            <person name="Suzuki Y."/>
            <person name="Kubo T."/>
            <person name="Oyama M."/>
            <person name="Kohara Y."/>
            <person name="Fujiyama A."/>
            <person name="Arakawa K."/>
            <person name="Katayama T."/>
            <person name="Toyoda A."/>
            <person name="Kunieda T."/>
        </authorList>
    </citation>
    <scope>NUCLEOTIDE SEQUENCE [LARGE SCALE GENOMIC DNA]</scope>
    <source>
        <strain evidence="15 16">YOKOZUNA-1</strain>
    </source>
</reference>
<feature type="domain" description="Calponin-homology (CH)" evidence="13">
    <location>
        <begin position="221"/>
        <end position="326"/>
    </location>
</feature>
<feature type="compositionally biased region" description="Low complexity" evidence="12">
    <location>
        <begin position="2435"/>
        <end position="2448"/>
    </location>
</feature>
<feature type="compositionally biased region" description="Basic and acidic residues" evidence="12">
    <location>
        <begin position="1969"/>
        <end position="1998"/>
    </location>
</feature>
<feature type="compositionally biased region" description="Polar residues" evidence="12">
    <location>
        <begin position="4814"/>
        <end position="4829"/>
    </location>
</feature>
<feature type="region of interest" description="Disordered" evidence="12">
    <location>
        <begin position="4113"/>
        <end position="4195"/>
    </location>
</feature>
<keyword evidence="4" id="KW-0677">Repeat</keyword>
<dbReference type="EMBL" id="BDGG01000004">
    <property type="protein sequence ID" value="GAU98630.1"/>
    <property type="molecule type" value="Genomic_DNA"/>
</dbReference>
<feature type="compositionally biased region" description="Basic and acidic residues" evidence="12">
    <location>
        <begin position="3173"/>
        <end position="3195"/>
    </location>
</feature>
<feature type="coiled-coil region" evidence="11">
    <location>
        <begin position="5815"/>
        <end position="5878"/>
    </location>
</feature>
<dbReference type="STRING" id="947166.A0A1D1VCK1"/>
<feature type="region of interest" description="Disordered" evidence="12">
    <location>
        <begin position="1960"/>
        <end position="2019"/>
    </location>
</feature>
<feature type="compositionally biased region" description="Basic and acidic residues" evidence="12">
    <location>
        <begin position="5606"/>
        <end position="5624"/>
    </location>
</feature>
<feature type="compositionally biased region" description="Low complexity" evidence="12">
    <location>
        <begin position="2393"/>
        <end position="2405"/>
    </location>
</feature>
<feature type="compositionally biased region" description="Low complexity" evidence="12">
    <location>
        <begin position="2605"/>
        <end position="2615"/>
    </location>
</feature>
<feature type="compositionally biased region" description="Basic and acidic residues" evidence="12">
    <location>
        <begin position="5683"/>
        <end position="5714"/>
    </location>
</feature>
<feature type="compositionally biased region" description="Basic residues" evidence="12">
    <location>
        <begin position="4174"/>
        <end position="4188"/>
    </location>
</feature>